<gene>
    <name evidence="4" type="ORF">HKI87_05g35210</name>
</gene>
<dbReference type="InterPro" id="IPR005612">
    <property type="entry name" value="CCAAT-binding_factor"/>
</dbReference>
<comment type="similarity">
    <text evidence="1">Belongs to the CBF/MAK21 family.</text>
</comment>
<dbReference type="PANTHER" id="PTHR12455:SF0">
    <property type="entry name" value="NUCLEOLAR COMPLEX PROTEIN 4 HOMOLOG"/>
    <property type="match status" value="1"/>
</dbReference>
<dbReference type="Proteomes" id="UP001472866">
    <property type="component" value="Chromosome 05"/>
</dbReference>
<feature type="domain" description="CCAAT-binding factor" evidence="3">
    <location>
        <begin position="352"/>
        <end position="496"/>
    </location>
</feature>
<dbReference type="GO" id="GO:0032040">
    <property type="term" value="C:small-subunit processome"/>
    <property type="evidence" value="ECO:0007669"/>
    <property type="project" value="TreeGrafter"/>
</dbReference>
<evidence type="ECO:0000313" key="5">
    <source>
        <dbReference type="Proteomes" id="UP001472866"/>
    </source>
</evidence>
<dbReference type="GO" id="GO:0030692">
    <property type="term" value="C:Noc4p-Nop14p complex"/>
    <property type="evidence" value="ECO:0007669"/>
    <property type="project" value="TreeGrafter"/>
</dbReference>
<evidence type="ECO:0000256" key="2">
    <source>
        <dbReference type="SAM" id="MobiDB-lite"/>
    </source>
</evidence>
<dbReference type="GO" id="GO:0042254">
    <property type="term" value="P:ribosome biogenesis"/>
    <property type="evidence" value="ECO:0007669"/>
    <property type="project" value="InterPro"/>
</dbReference>
<dbReference type="EMBL" id="CP151505">
    <property type="protein sequence ID" value="WZN61985.1"/>
    <property type="molecule type" value="Genomic_DNA"/>
</dbReference>
<accession>A0AAX4P8U3</accession>
<evidence type="ECO:0000256" key="1">
    <source>
        <dbReference type="ARBA" id="ARBA00007797"/>
    </source>
</evidence>
<dbReference type="Pfam" id="PF03914">
    <property type="entry name" value="CBF"/>
    <property type="match status" value="1"/>
</dbReference>
<organism evidence="4 5">
    <name type="scientific">Chloropicon roscoffensis</name>
    <dbReference type="NCBI Taxonomy" id="1461544"/>
    <lineage>
        <taxon>Eukaryota</taxon>
        <taxon>Viridiplantae</taxon>
        <taxon>Chlorophyta</taxon>
        <taxon>Chloropicophyceae</taxon>
        <taxon>Chloropicales</taxon>
        <taxon>Chloropicaceae</taxon>
        <taxon>Chloropicon</taxon>
    </lineage>
</organism>
<feature type="region of interest" description="Disordered" evidence="2">
    <location>
        <begin position="47"/>
        <end position="71"/>
    </location>
</feature>
<feature type="compositionally biased region" description="Basic and acidic residues" evidence="2">
    <location>
        <begin position="47"/>
        <end position="67"/>
    </location>
</feature>
<dbReference type="PANTHER" id="PTHR12455">
    <property type="entry name" value="NUCLEOLAR COMPLEX PROTEIN 4"/>
    <property type="match status" value="1"/>
</dbReference>
<protein>
    <submittedName>
        <fullName evidence="4">Nucleolar complex protein 4</fullName>
    </submittedName>
</protein>
<sequence>MGASDKGSAIEPRWEAAKRALLQDPLKNANECAYLVSHLSSLVDEISTRTKPRPDDDGANKASKSSDVDLEDEKDARKRVVHIVHAVQKYFEHLQTEESIRSSESAASRKFREWTKEQIKSYQSCLRRCCASRATPAGLRAETIFAVLDSIKLEAGKRFNAESLDFVLRLVCCGDQLSGLLLEILTEEYFVFADVAYYGLKSLARLSEDVKSGKAEIPENDQSARENAVCNAFDLLCALTKTVGGFLNGGEASEMPLAERPCLSRRVAEAEEAGVGGAGANAATPIFLQEKAMRGRFTQAWLSFLRLDCLPGNVLRKSLTMLPDRVIPLMTTPILLSDILTNAVGHKGLVGILALHGLFVLVVSHDLEYPNFYRQLYNMLTAGTLLTKYRARFYRLVDTFLSTPLIPAYVVAAFVKRFARLALQAPPHGALLCMTFIFNLIRRHPSCSILLEGRGSGGTDPYDSLEADPAQARALDSSLWELETLRSHYHHEVQRFVQVFKRDMTRRNKYTEIDLEKFVERSYDETFVQENTKRLKLCGVRLPQKDRKTLF</sequence>
<keyword evidence="5" id="KW-1185">Reference proteome</keyword>
<reference evidence="4 5" key="1">
    <citation type="submission" date="2024-03" db="EMBL/GenBank/DDBJ databases">
        <title>Complete genome sequence of the green alga Chloropicon roscoffensis RCC1871.</title>
        <authorList>
            <person name="Lemieux C."/>
            <person name="Pombert J.-F."/>
            <person name="Otis C."/>
            <person name="Turmel M."/>
        </authorList>
    </citation>
    <scope>NUCLEOTIDE SEQUENCE [LARGE SCALE GENOMIC DNA]</scope>
    <source>
        <strain evidence="4 5">RCC1871</strain>
    </source>
</reference>
<evidence type="ECO:0000259" key="3">
    <source>
        <dbReference type="Pfam" id="PF03914"/>
    </source>
</evidence>
<proteinExistence type="inferred from homology"/>
<evidence type="ECO:0000313" key="4">
    <source>
        <dbReference type="EMBL" id="WZN61985.1"/>
    </source>
</evidence>
<name>A0AAX4P8U3_9CHLO</name>
<dbReference type="InterPro" id="IPR027193">
    <property type="entry name" value="Noc4"/>
</dbReference>
<dbReference type="AlphaFoldDB" id="A0AAX4P8U3"/>